<accession>A0A8J5F2T6</accession>
<evidence type="ECO:0000256" key="1">
    <source>
        <dbReference type="SAM" id="Phobius"/>
    </source>
</evidence>
<protein>
    <submittedName>
        <fullName evidence="2">Uncharacterized protein</fullName>
    </submittedName>
</protein>
<feature type="transmembrane region" description="Helical" evidence="1">
    <location>
        <begin position="61"/>
        <end position="81"/>
    </location>
</feature>
<reference evidence="2 3" key="1">
    <citation type="submission" date="2020-08" db="EMBL/GenBank/DDBJ databases">
        <title>Plant Genome Project.</title>
        <authorList>
            <person name="Zhang R.-G."/>
        </authorList>
    </citation>
    <scope>NUCLEOTIDE SEQUENCE [LARGE SCALE GENOMIC DNA]</scope>
    <source>
        <tissue evidence="2">Rhizome</tissue>
    </source>
</reference>
<evidence type="ECO:0000313" key="2">
    <source>
        <dbReference type="EMBL" id="KAG6480453.1"/>
    </source>
</evidence>
<dbReference type="AlphaFoldDB" id="A0A8J5F2T6"/>
<organism evidence="2 3">
    <name type="scientific">Zingiber officinale</name>
    <name type="common">Ginger</name>
    <name type="synonym">Amomum zingiber</name>
    <dbReference type="NCBI Taxonomy" id="94328"/>
    <lineage>
        <taxon>Eukaryota</taxon>
        <taxon>Viridiplantae</taxon>
        <taxon>Streptophyta</taxon>
        <taxon>Embryophyta</taxon>
        <taxon>Tracheophyta</taxon>
        <taxon>Spermatophyta</taxon>
        <taxon>Magnoliopsida</taxon>
        <taxon>Liliopsida</taxon>
        <taxon>Zingiberales</taxon>
        <taxon>Zingiberaceae</taxon>
        <taxon>Zingiber</taxon>
    </lineage>
</organism>
<comment type="caution">
    <text evidence="2">The sequence shown here is derived from an EMBL/GenBank/DDBJ whole genome shotgun (WGS) entry which is preliminary data.</text>
</comment>
<keyword evidence="3" id="KW-1185">Reference proteome</keyword>
<keyword evidence="1" id="KW-0472">Membrane</keyword>
<keyword evidence="1" id="KW-0812">Transmembrane</keyword>
<name>A0A8J5F2T6_ZINOF</name>
<sequence>MARAREEGKEDWEGNRHYYNLRGILDGGAFSSGEASLSIPSSVDVLPADGVVKAEDSKEEVGRFIIIFSGGCYGVLLFTVFRKQKSPPPQWCIQLWQKLIIFKLSLCSSIPDIIISFLVGTFNAWANDLWGINEADHTLPSIGFL</sequence>
<dbReference type="Proteomes" id="UP000734854">
    <property type="component" value="Unassembled WGS sequence"/>
</dbReference>
<proteinExistence type="predicted"/>
<keyword evidence="1" id="KW-1133">Transmembrane helix</keyword>
<evidence type="ECO:0000313" key="3">
    <source>
        <dbReference type="Proteomes" id="UP000734854"/>
    </source>
</evidence>
<dbReference type="EMBL" id="JACMSC010000017">
    <property type="protein sequence ID" value="KAG6480453.1"/>
    <property type="molecule type" value="Genomic_DNA"/>
</dbReference>
<feature type="transmembrane region" description="Helical" evidence="1">
    <location>
        <begin position="101"/>
        <end position="126"/>
    </location>
</feature>
<gene>
    <name evidence="2" type="ORF">ZIOFF_063953</name>
</gene>